<dbReference type="InterPro" id="IPR007516">
    <property type="entry name" value="Co_F420_Hydgase/DH_bsu_N"/>
</dbReference>
<organism evidence="3 4">
    <name type="scientific">Levilinea saccharolytica</name>
    <dbReference type="NCBI Taxonomy" id="229921"/>
    <lineage>
        <taxon>Bacteria</taxon>
        <taxon>Bacillati</taxon>
        <taxon>Chloroflexota</taxon>
        <taxon>Anaerolineae</taxon>
        <taxon>Anaerolineales</taxon>
        <taxon>Anaerolineaceae</taxon>
        <taxon>Levilinea</taxon>
    </lineage>
</organism>
<keyword evidence="4" id="KW-1185">Reference proteome</keyword>
<dbReference type="Proteomes" id="UP000050501">
    <property type="component" value="Unassembled WGS sequence"/>
</dbReference>
<feature type="domain" description="Coenzyme F420 hydrogenase/dehydrogenase beta subunit N-terminal" evidence="1">
    <location>
        <begin position="33"/>
        <end position="102"/>
    </location>
</feature>
<evidence type="ECO:0000259" key="1">
    <source>
        <dbReference type="Pfam" id="PF04422"/>
    </source>
</evidence>
<dbReference type="Pfam" id="PF04422">
    <property type="entry name" value="FrhB_FdhB_N"/>
    <property type="match status" value="1"/>
</dbReference>
<dbReference type="InterPro" id="IPR045220">
    <property type="entry name" value="FRHB/FDHB/HCAR-like"/>
</dbReference>
<dbReference type="InterPro" id="IPR007525">
    <property type="entry name" value="FrhB_FdhB_C"/>
</dbReference>
<name>A0A0P6XPC3_9CHLR</name>
<dbReference type="PANTHER" id="PTHR31332:SF0">
    <property type="entry name" value="7-HYDROXYMETHYL CHLOROPHYLL A REDUCTASE, CHLOROPLASTIC"/>
    <property type="match status" value="1"/>
</dbReference>
<accession>A0A0P6XPC3</accession>
<gene>
    <name evidence="3" type="ORF">ADN01_14880</name>
</gene>
<evidence type="ECO:0000259" key="2">
    <source>
        <dbReference type="Pfam" id="PF04432"/>
    </source>
</evidence>
<dbReference type="Pfam" id="PF04432">
    <property type="entry name" value="FrhB_FdhB_C"/>
    <property type="match status" value="1"/>
</dbReference>
<protein>
    <recommendedName>
        <fullName evidence="5">Coenzyme F420 hydrogenase</fullName>
    </recommendedName>
</protein>
<dbReference type="STRING" id="229921.ADN01_14880"/>
<sequence length="370" mass="41352">MDGMKTSWVDRLFKRQWTSERIAKYIGAYRSCWLAYALDEDIRLNAASGGTITGLLAHLLETGEIDGALVCTSQVVGNEVQAGYRIATTREELLAAQGSKYMETHFSGEAVPLIEAFQGKLALTLLPCDTWTVNRMRQNRPEIDAKIRLTIALFCGHISDPGLTRLVVRKAKPAGVSLTSFRNRIGHWRGKLRFGFEDGSTKEKPFSAFSDYQNLYFFCARKCLRCHDHTGYDCDLSVGDVWLMAMKDNPIKHNAVIARSARAEADLQSALAAGKLNLQPVPVELVADAQARSLPMHYNVTARAQAGKLWGVKVSDPVNERVRLVDYLVAAVILFNYRWTSTPKGRVMVGRLPRLLIKLYLYALKALEVL</sequence>
<dbReference type="GO" id="GO:0052592">
    <property type="term" value="F:oxidoreductase activity, acting on CH or CH2 groups, with an iron-sulfur protein as acceptor"/>
    <property type="evidence" value="ECO:0007669"/>
    <property type="project" value="TreeGrafter"/>
</dbReference>
<dbReference type="PANTHER" id="PTHR31332">
    <property type="entry name" value="7-HYDROXYMETHYL CHLOROPHYLL A REDUCTASE, CHLOROPLASTIC"/>
    <property type="match status" value="1"/>
</dbReference>
<evidence type="ECO:0008006" key="5">
    <source>
        <dbReference type="Google" id="ProtNLM"/>
    </source>
</evidence>
<evidence type="ECO:0000313" key="4">
    <source>
        <dbReference type="Proteomes" id="UP000050501"/>
    </source>
</evidence>
<proteinExistence type="predicted"/>
<dbReference type="OrthoDB" id="9813230at2"/>
<evidence type="ECO:0000313" key="3">
    <source>
        <dbReference type="EMBL" id="KPL78479.1"/>
    </source>
</evidence>
<reference evidence="3 4" key="1">
    <citation type="submission" date="2015-07" db="EMBL/GenBank/DDBJ databases">
        <title>Genome sequence of Levilinea saccharolytica DSM 16555.</title>
        <authorList>
            <person name="Hemp J."/>
            <person name="Ward L.M."/>
            <person name="Pace L.A."/>
            <person name="Fischer W.W."/>
        </authorList>
    </citation>
    <scope>NUCLEOTIDE SEQUENCE [LARGE SCALE GENOMIC DNA]</scope>
    <source>
        <strain evidence="3 4">KIBI-1</strain>
    </source>
</reference>
<feature type="domain" description="Coenzyme F420 hydrogenase/dehydrogenase beta subunit C-terminal" evidence="2">
    <location>
        <begin position="120"/>
        <end position="281"/>
    </location>
</feature>
<dbReference type="AlphaFoldDB" id="A0A0P6XPC3"/>
<comment type="caution">
    <text evidence="3">The sequence shown here is derived from an EMBL/GenBank/DDBJ whole genome shotgun (WGS) entry which is preliminary data.</text>
</comment>
<dbReference type="EMBL" id="LGCM01000055">
    <property type="protein sequence ID" value="KPL78479.1"/>
    <property type="molecule type" value="Genomic_DNA"/>
</dbReference>